<dbReference type="EMBL" id="UZAU01000489">
    <property type="status" value="NOT_ANNOTATED_CDS"/>
    <property type="molecule type" value="Genomic_DNA"/>
</dbReference>
<proteinExistence type="predicted"/>
<name>A0A803R3Q1_CANSA</name>
<dbReference type="Proteomes" id="UP000596661">
    <property type="component" value="Chromosome 5"/>
</dbReference>
<evidence type="ECO:0000313" key="1">
    <source>
        <dbReference type="EnsemblPlants" id="cds.novel_model_4724_5bd9a17a.2.5bd9b13a"/>
    </source>
</evidence>
<reference evidence="1" key="1">
    <citation type="submission" date="2018-11" db="EMBL/GenBank/DDBJ databases">
        <authorList>
            <person name="Grassa J C."/>
        </authorList>
    </citation>
    <scope>NUCLEOTIDE SEQUENCE [LARGE SCALE GENOMIC DNA]</scope>
</reference>
<protein>
    <submittedName>
        <fullName evidence="1">Uncharacterized protein</fullName>
    </submittedName>
</protein>
<dbReference type="EnsemblPlants" id="novel_model_4724_5bd9a17a.2.5bd9b13a">
    <property type="protein sequence ID" value="cds.novel_model_4724_5bd9a17a.2.5bd9b13a"/>
    <property type="gene ID" value="novel_gene_2470_5bd9a17a"/>
</dbReference>
<sequence>MASIGSASSLQCRDLGNQSLPLLDLLSSLSLIISSFLVEDRRSQETKVIGRTSVLFFCFFLSLSLMCRDLGFHRFREKSTVFGAGSWLHFKLVHAFGSSSSLVRGFSL</sequence>
<organism evidence="1 2">
    <name type="scientific">Cannabis sativa</name>
    <name type="common">Hemp</name>
    <name type="synonym">Marijuana</name>
    <dbReference type="NCBI Taxonomy" id="3483"/>
    <lineage>
        <taxon>Eukaryota</taxon>
        <taxon>Viridiplantae</taxon>
        <taxon>Streptophyta</taxon>
        <taxon>Embryophyta</taxon>
        <taxon>Tracheophyta</taxon>
        <taxon>Spermatophyta</taxon>
        <taxon>Magnoliopsida</taxon>
        <taxon>eudicotyledons</taxon>
        <taxon>Gunneridae</taxon>
        <taxon>Pentapetalae</taxon>
        <taxon>rosids</taxon>
        <taxon>fabids</taxon>
        <taxon>Rosales</taxon>
        <taxon>Cannabaceae</taxon>
        <taxon>Cannabis</taxon>
    </lineage>
</organism>
<dbReference type="Gramene" id="novel_model_4724_5bd9a17a.2.5bd9b13a">
    <property type="protein sequence ID" value="cds.novel_model_4724_5bd9a17a.2.5bd9b13a"/>
    <property type="gene ID" value="novel_gene_2470_5bd9a17a"/>
</dbReference>
<keyword evidence="2" id="KW-1185">Reference proteome</keyword>
<evidence type="ECO:0000313" key="2">
    <source>
        <dbReference type="Proteomes" id="UP000596661"/>
    </source>
</evidence>
<reference evidence="1" key="2">
    <citation type="submission" date="2021-03" db="UniProtKB">
        <authorList>
            <consortium name="EnsemblPlants"/>
        </authorList>
    </citation>
    <scope>IDENTIFICATION</scope>
</reference>
<dbReference type="AlphaFoldDB" id="A0A803R3Q1"/>
<accession>A0A803R3Q1</accession>